<dbReference type="AlphaFoldDB" id="D3PX86"/>
<organism evidence="1 2">
    <name type="scientific">Stackebrandtia nassauensis (strain DSM 44728 / CIP 108903 / NRRL B-16338 / NBRC 102104 / LLR-40K-21)</name>
    <dbReference type="NCBI Taxonomy" id="446470"/>
    <lineage>
        <taxon>Bacteria</taxon>
        <taxon>Bacillati</taxon>
        <taxon>Actinomycetota</taxon>
        <taxon>Actinomycetes</taxon>
        <taxon>Glycomycetales</taxon>
        <taxon>Glycomycetaceae</taxon>
        <taxon>Stackebrandtia</taxon>
    </lineage>
</organism>
<dbReference type="STRING" id="446470.Snas_1646"/>
<evidence type="ECO:0000313" key="1">
    <source>
        <dbReference type="EMBL" id="ADD41349.1"/>
    </source>
</evidence>
<accession>D3PX86</accession>
<evidence type="ECO:0000313" key="2">
    <source>
        <dbReference type="Proteomes" id="UP000000844"/>
    </source>
</evidence>
<sequence>MNEQTIPPPDAELHALDRLVGIWRISGGAEGTTSFRWMEGGRFLIQEGELSRDGREFKVLEIIGREKPWGAKEPGSQIKSRAYTDLGDTLDYVYEVDGEVVTVWAGAKGSPTFCKITVSPDGQTMTSGWEWPGGGYKAEATRIA</sequence>
<dbReference type="HOGENOM" id="CLU_1862915_0_0_11"/>
<protein>
    <recommendedName>
        <fullName evidence="3">DUF1579 domain-containing protein</fullName>
    </recommendedName>
</protein>
<proteinExistence type="predicted"/>
<dbReference type="OrthoDB" id="8481162at2"/>
<name>D3PX86_STANL</name>
<reference evidence="1 2" key="1">
    <citation type="journal article" date="2009" name="Stand. Genomic Sci.">
        <title>Complete genome sequence of Stackebrandtia nassauensis type strain (LLR-40K-21).</title>
        <authorList>
            <person name="Munk C."/>
            <person name="Lapidus A."/>
            <person name="Copeland A."/>
            <person name="Jando M."/>
            <person name="Mayilraj S."/>
            <person name="Glavina Del Rio T."/>
            <person name="Nolan M."/>
            <person name="Chen F."/>
            <person name="Lucas S."/>
            <person name="Tice H."/>
            <person name="Cheng J.F."/>
            <person name="Han C."/>
            <person name="Detter J.C."/>
            <person name="Bruce D."/>
            <person name="Goodwin L."/>
            <person name="Chain P."/>
            <person name="Pitluck S."/>
            <person name="Goker M."/>
            <person name="Ovchinikova G."/>
            <person name="Pati A."/>
            <person name="Ivanova N."/>
            <person name="Mavromatis K."/>
            <person name="Chen A."/>
            <person name="Palaniappan K."/>
            <person name="Land M."/>
            <person name="Hauser L."/>
            <person name="Chang Y.J."/>
            <person name="Jeffries C.D."/>
            <person name="Bristow J."/>
            <person name="Eisen J.A."/>
            <person name="Markowitz V."/>
            <person name="Hugenholtz P."/>
            <person name="Kyrpides N.C."/>
            <person name="Klenk H.P."/>
        </authorList>
    </citation>
    <scope>NUCLEOTIDE SEQUENCE [LARGE SCALE GENOMIC DNA]</scope>
    <source>
        <strain evidence="2">DSM 44728 / CIP 108903 / NRRL B-16338 / NBRC 102104 / LLR-40K-21</strain>
    </source>
</reference>
<dbReference type="Proteomes" id="UP000000844">
    <property type="component" value="Chromosome"/>
</dbReference>
<gene>
    <name evidence="1" type="ordered locus">Snas_1646</name>
</gene>
<dbReference type="RefSeq" id="WP_013016920.1">
    <property type="nucleotide sequence ID" value="NC_013947.1"/>
</dbReference>
<dbReference type="eggNOG" id="ENOG502ZS7I">
    <property type="taxonomic scope" value="Bacteria"/>
</dbReference>
<dbReference type="EMBL" id="CP001778">
    <property type="protein sequence ID" value="ADD41349.1"/>
    <property type="molecule type" value="Genomic_DNA"/>
</dbReference>
<dbReference type="KEGG" id="sna:Snas_1646"/>
<evidence type="ECO:0008006" key="3">
    <source>
        <dbReference type="Google" id="ProtNLM"/>
    </source>
</evidence>
<keyword evidence="2" id="KW-1185">Reference proteome</keyword>